<dbReference type="GO" id="GO:0009103">
    <property type="term" value="P:lipopolysaccharide biosynthetic process"/>
    <property type="evidence" value="ECO:0007669"/>
    <property type="project" value="TreeGrafter"/>
</dbReference>
<dbReference type="AlphaFoldDB" id="A0A167H8X9"/>
<organism evidence="9 12">
    <name type="scientific">Hydrogenophaga crassostreae</name>
    <dbReference type="NCBI Taxonomy" id="1763535"/>
    <lineage>
        <taxon>Bacteria</taxon>
        <taxon>Pseudomonadati</taxon>
        <taxon>Pseudomonadota</taxon>
        <taxon>Betaproteobacteria</taxon>
        <taxon>Burkholderiales</taxon>
        <taxon>Comamonadaceae</taxon>
        <taxon>Hydrogenophaga</taxon>
    </lineage>
</organism>
<dbReference type="EMBL" id="LVWD01000030">
    <property type="protein sequence ID" value="OAD40508.1"/>
    <property type="molecule type" value="Genomic_DNA"/>
</dbReference>
<keyword evidence="5 8" id="KW-1133">Transmembrane helix</keyword>
<dbReference type="PANTHER" id="PTHR22926:SF3">
    <property type="entry name" value="UNDECAPRENYL-PHOSPHATE ALPHA-N-ACETYLGLUCOSAMINYL 1-PHOSPHATE TRANSFERASE"/>
    <property type="match status" value="1"/>
</dbReference>
<evidence type="ECO:0000256" key="3">
    <source>
        <dbReference type="ARBA" id="ARBA00022679"/>
    </source>
</evidence>
<evidence type="ECO:0000313" key="9">
    <source>
        <dbReference type="EMBL" id="AOW12636.1"/>
    </source>
</evidence>
<dbReference type="STRING" id="1763535.LPB072_07045"/>
<keyword evidence="7" id="KW-0460">Magnesium</keyword>
<name>A0A167H8X9_9BURK</name>
<dbReference type="PANTHER" id="PTHR22926">
    <property type="entry name" value="PHOSPHO-N-ACETYLMURAMOYL-PENTAPEPTIDE-TRANSFERASE"/>
    <property type="match status" value="1"/>
</dbReference>
<evidence type="ECO:0000256" key="4">
    <source>
        <dbReference type="ARBA" id="ARBA00022692"/>
    </source>
</evidence>
<feature type="binding site" evidence="7">
    <location>
        <position position="159"/>
    </location>
    <ligand>
        <name>Mg(2+)</name>
        <dbReference type="ChEBI" id="CHEBI:18420"/>
    </ligand>
</feature>
<comment type="cofactor">
    <cofactor evidence="7">
        <name>Mg(2+)</name>
        <dbReference type="ChEBI" id="CHEBI:18420"/>
    </cofactor>
</comment>
<keyword evidence="11" id="KW-1185">Reference proteome</keyword>
<feature type="transmembrane region" description="Helical" evidence="8">
    <location>
        <begin position="164"/>
        <end position="184"/>
    </location>
</feature>
<evidence type="ECO:0000256" key="7">
    <source>
        <dbReference type="PIRSR" id="PIRSR600715-1"/>
    </source>
</evidence>
<feature type="transmembrane region" description="Helical" evidence="8">
    <location>
        <begin position="330"/>
        <end position="354"/>
    </location>
</feature>
<evidence type="ECO:0000313" key="12">
    <source>
        <dbReference type="Proteomes" id="UP000185680"/>
    </source>
</evidence>
<keyword evidence="3" id="KW-0808">Transferase</keyword>
<feature type="binding site" evidence="7">
    <location>
        <position position="219"/>
    </location>
    <ligand>
        <name>Mg(2+)</name>
        <dbReference type="ChEBI" id="CHEBI:18420"/>
    </ligand>
</feature>
<reference evidence="9 12" key="2">
    <citation type="submission" date="2016-10" db="EMBL/GenBank/DDBJ databases">
        <title>Hydorgenophaga sp. LPB0072 isolated from gastropod.</title>
        <authorList>
            <person name="Kim E."/>
            <person name="Yi H."/>
        </authorList>
    </citation>
    <scope>NUCLEOTIDE SEQUENCE [LARGE SCALE GENOMIC DNA]</scope>
    <source>
        <strain evidence="9 12">LPB0072</strain>
    </source>
</reference>
<gene>
    <name evidence="9" type="ORF">LPB072_07045</name>
    <name evidence="10" type="ORF">LPB72_16530</name>
</gene>
<proteinExistence type="predicted"/>
<evidence type="ECO:0008006" key="13">
    <source>
        <dbReference type="Google" id="ProtNLM"/>
    </source>
</evidence>
<accession>A0A167H8X9</accession>
<dbReference type="GO" id="GO:0005886">
    <property type="term" value="C:plasma membrane"/>
    <property type="evidence" value="ECO:0007669"/>
    <property type="project" value="UniProtKB-SubCell"/>
</dbReference>
<feature type="transmembrane region" description="Helical" evidence="8">
    <location>
        <begin position="77"/>
        <end position="94"/>
    </location>
</feature>
<comment type="subcellular location">
    <subcellularLocation>
        <location evidence="1">Cell membrane</location>
        <topology evidence="1">Multi-pass membrane protein</topology>
    </subcellularLocation>
</comment>
<dbReference type="GO" id="GO:0044038">
    <property type="term" value="P:cell wall macromolecule biosynthetic process"/>
    <property type="evidence" value="ECO:0007669"/>
    <property type="project" value="TreeGrafter"/>
</dbReference>
<keyword evidence="7" id="KW-0479">Metal-binding</keyword>
<feature type="transmembrane region" description="Helical" evidence="8">
    <location>
        <begin position="137"/>
        <end position="157"/>
    </location>
</feature>
<protein>
    <recommendedName>
        <fullName evidence="13">Glycosyl transferase</fullName>
    </recommendedName>
</protein>
<dbReference type="GO" id="GO:0071555">
    <property type="term" value="P:cell wall organization"/>
    <property type="evidence" value="ECO:0007669"/>
    <property type="project" value="TreeGrafter"/>
</dbReference>
<evidence type="ECO:0000256" key="8">
    <source>
        <dbReference type="SAM" id="Phobius"/>
    </source>
</evidence>
<keyword evidence="2" id="KW-1003">Cell membrane</keyword>
<evidence type="ECO:0000256" key="5">
    <source>
        <dbReference type="ARBA" id="ARBA00022989"/>
    </source>
</evidence>
<feature type="transmembrane region" description="Helical" evidence="8">
    <location>
        <begin position="106"/>
        <end position="125"/>
    </location>
</feature>
<evidence type="ECO:0000256" key="2">
    <source>
        <dbReference type="ARBA" id="ARBA00022475"/>
    </source>
</evidence>
<feature type="transmembrane region" description="Helical" evidence="8">
    <location>
        <begin position="6"/>
        <end position="31"/>
    </location>
</feature>
<evidence type="ECO:0000256" key="1">
    <source>
        <dbReference type="ARBA" id="ARBA00004651"/>
    </source>
</evidence>
<evidence type="ECO:0000313" key="10">
    <source>
        <dbReference type="EMBL" id="OAD40508.1"/>
    </source>
</evidence>
<keyword evidence="6 8" id="KW-0472">Membrane</keyword>
<feature type="transmembrane region" description="Helical" evidence="8">
    <location>
        <begin position="244"/>
        <end position="264"/>
    </location>
</feature>
<dbReference type="KEGG" id="hyl:LPB072_07045"/>
<feature type="transmembrane region" description="Helical" evidence="8">
    <location>
        <begin position="301"/>
        <end position="324"/>
    </location>
</feature>
<keyword evidence="4 8" id="KW-0812">Transmembrane</keyword>
<dbReference type="GO" id="GO:0016780">
    <property type="term" value="F:phosphotransferase activity, for other substituted phosphate groups"/>
    <property type="evidence" value="ECO:0007669"/>
    <property type="project" value="InterPro"/>
</dbReference>
<dbReference type="Proteomes" id="UP000185657">
    <property type="component" value="Unassembled WGS sequence"/>
</dbReference>
<dbReference type="GO" id="GO:0046872">
    <property type="term" value="F:metal ion binding"/>
    <property type="evidence" value="ECO:0007669"/>
    <property type="project" value="UniProtKB-KW"/>
</dbReference>
<sequence length="356" mass="38973">MPLLQLPHLALAAGAVTTLLLCWAIAATHLWHGQWSLDHTHGVQKIHEAPTPRIGGLAVLAGGWVGWWLAPELVDKVLANILIASLPAFVFGFAEDLTRKVGVRERLLATMASGVLAWWMTDISLTRIDVWGADALLAWVPISVIFTAFAVGGIANAINIIDGFNGLAAGVVLICLSSLGFIAFLAGDPVMAKVCFVFAGVTTGFLLINFPFGKIFLGDGGAYLLGFWLAWIAVMIAMRNPHISPWSSLLACAYPIVEVLFSVYRRRRRNHHPGHPDRLHLHSLIKSRITRKRMSTSSLTMRNAAVSPYLWCLAAVPALLAPLLRSHTAWLMLAFVGFFALYYSCYVALVRFAIKR</sequence>
<reference evidence="10 11" key="1">
    <citation type="submission" date="2016-02" db="EMBL/GenBank/DDBJ databases">
        <title>Draft genome sequence of Hydrogenophaga sp. LPB0072.</title>
        <authorList>
            <person name="Shin S.-K."/>
            <person name="Yi H."/>
        </authorList>
    </citation>
    <scope>NUCLEOTIDE SEQUENCE [LARGE SCALE GENOMIC DNA]</scope>
    <source>
        <strain evidence="10 11">LPB0072</strain>
    </source>
</reference>
<dbReference type="EMBL" id="CP017476">
    <property type="protein sequence ID" value="AOW12636.1"/>
    <property type="molecule type" value="Genomic_DNA"/>
</dbReference>
<feature type="transmembrane region" description="Helical" evidence="8">
    <location>
        <begin position="190"/>
        <end position="208"/>
    </location>
</feature>
<evidence type="ECO:0000256" key="6">
    <source>
        <dbReference type="ARBA" id="ARBA00023136"/>
    </source>
</evidence>
<feature type="transmembrane region" description="Helical" evidence="8">
    <location>
        <begin position="220"/>
        <end position="238"/>
    </location>
</feature>
<dbReference type="InterPro" id="IPR000715">
    <property type="entry name" value="Glycosyl_transferase_4"/>
</dbReference>
<dbReference type="Pfam" id="PF00953">
    <property type="entry name" value="Glycos_transf_4"/>
    <property type="match status" value="1"/>
</dbReference>
<dbReference type="CDD" id="cd06912">
    <property type="entry name" value="GT_MraY_like"/>
    <property type="match status" value="1"/>
</dbReference>
<evidence type="ECO:0000313" key="11">
    <source>
        <dbReference type="Proteomes" id="UP000185657"/>
    </source>
</evidence>
<dbReference type="Proteomes" id="UP000185680">
    <property type="component" value="Chromosome"/>
</dbReference>